<accession>A0ABZ1I8Y4</accession>
<evidence type="ECO:0000259" key="2">
    <source>
        <dbReference type="Pfam" id="PF03713"/>
    </source>
</evidence>
<keyword evidence="1" id="KW-0732">Signal</keyword>
<gene>
    <name evidence="3" type="ORF">VSH64_45835</name>
</gene>
<keyword evidence="4" id="KW-1185">Reference proteome</keyword>
<dbReference type="InterPro" id="IPR012347">
    <property type="entry name" value="Ferritin-like"/>
</dbReference>
<proteinExistence type="predicted"/>
<dbReference type="Pfam" id="PF03713">
    <property type="entry name" value="DUF305"/>
    <property type="match status" value="1"/>
</dbReference>
<dbReference type="EMBL" id="CP142149">
    <property type="protein sequence ID" value="WSE30038.1"/>
    <property type="molecule type" value="Genomic_DNA"/>
</dbReference>
<sequence>MTRKFVAGFVLPAIAAVLVGCSAQPATPPAVQPSDHNAADVTFAQDMVPHHRQAVEMAEPVPQHTGDQRVIALAKQIQQAQQPEIDQLTAWLKSWGAPAPSTGMGGMAGTDHGSMPGRVDASGLDRLRDTAYDREWLGLMIEHHTGAVAMARTELAQGSSADAKAMARRIVDTQEAEITTMKSLLGR</sequence>
<dbReference type="Gene3D" id="1.20.1260.10">
    <property type="match status" value="1"/>
</dbReference>
<feature type="signal peptide" evidence="1">
    <location>
        <begin position="1"/>
        <end position="15"/>
    </location>
</feature>
<organism evidence="3 4">
    <name type="scientific">Amycolatopsis rhabdoformis</name>
    <dbReference type="NCBI Taxonomy" id="1448059"/>
    <lineage>
        <taxon>Bacteria</taxon>
        <taxon>Bacillati</taxon>
        <taxon>Actinomycetota</taxon>
        <taxon>Actinomycetes</taxon>
        <taxon>Pseudonocardiales</taxon>
        <taxon>Pseudonocardiaceae</taxon>
        <taxon>Amycolatopsis</taxon>
    </lineage>
</organism>
<evidence type="ECO:0000256" key="1">
    <source>
        <dbReference type="SAM" id="SignalP"/>
    </source>
</evidence>
<name>A0ABZ1I8Y4_9PSEU</name>
<dbReference type="PANTHER" id="PTHR36933:SF1">
    <property type="entry name" value="SLL0788 PROTEIN"/>
    <property type="match status" value="1"/>
</dbReference>
<dbReference type="Proteomes" id="UP001330812">
    <property type="component" value="Chromosome"/>
</dbReference>
<protein>
    <submittedName>
        <fullName evidence="3">DUF305 domain-containing protein</fullName>
    </submittedName>
</protein>
<evidence type="ECO:0000313" key="3">
    <source>
        <dbReference type="EMBL" id="WSE30038.1"/>
    </source>
</evidence>
<evidence type="ECO:0000313" key="4">
    <source>
        <dbReference type="Proteomes" id="UP001330812"/>
    </source>
</evidence>
<feature type="chain" id="PRO_5046527825" evidence="1">
    <location>
        <begin position="16"/>
        <end position="187"/>
    </location>
</feature>
<feature type="domain" description="DUF305" evidence="2">
    <location>
        <begin position="40"/>
        <end position="185"/>
    </location>
</feature>
<dbReference type="PANTHER" id="PTHR36933">
    <property type="entry name" value="SLL0788 PROTEIN"/>
    <property type="match status" value="1"/>
</dbReference>
<dbReference type="RefSeq" id="WP_326568995.1">
    <property type="nucleotide sequence ID" value="NZ_CP142149.1"/>
</dbReference>
<dbReference type="PROSITE" id="PS51257">
    <property type="entry name" value="PROKAR_LIPOPROTEIN"/>
    <property type="match status" value="1"/>
</dbReference>
<reference evidence="3 4" key="1">
    <citation type="journal article" date="2015" name="Int. J. Syst. Evol. Microbiol.">
        <title>Amycolatopsis rhabdoformis sp. nov., an actinomycete isolated from a tropical forest soil.</title>
        <authorList>
            <person name="Souza W.R."/>
            <person name="Silva R.E."/>
            <person name="Goodfellow M."/>
            <person name="Busarakam K."/>
            <person name="Figueiro F.S."/>
            <person name="Ferreira D."/>
            <person name="Rodrigues-Filho E."/>
            <person name="Moraes L.A.B."/>
            <person name="Zucchi T.D."/>
        </authorList>
    </citation>
    <scope>NUCLEOTIDE SEQUENCE [LARGE SCALE GENOMIC DNA]</scope>
    <source>
        <strain evidence="3 4">NCIMB 14900</strain>
    </source>
</reference>
<dbReference type="InterPro" id="IPR005183">
    <property type="entry name" value="DUF305_CopM-like"/>
</dbReference>